<feature type="domain" description="Mandelate racemase/muconate lactonizing enzyme C-terminal" evidence="3">
    <location>
        <begin position="161"/>
        <end position="267"/>
    </location>
</feature>
<evidence type="ECO:0000313" key="5">
    <source>
        <dbReference type="Proteomes" id="UP000015523"/>
    </source>
</evidence>
<comment type="caution">
    <text evidence="4">The sequence shown here is derived from an EMBL/GenBank/DDBJ whole genome shotgun (WGS) entry which is preliminary data.</text>
</comment>
<dbReference type="Proteomes" id="UP000015523">
    <property type="component" value="Unassembled WGS sequence"/>
</dbReference>
<protein>
    <recommendedName>
        <fullName evidence="3">Mandelate racemase/muconate lactonizing enzyme C-terminal domain-containing protein</fullName>
    </recommendedName>
</protein>
<dbReference type="PANTHER" id="PTHR48080">
    <property type="entry name" value="D-GALACTONATE DEHYDRATASE-RELATED"/>
    <property type="match status" value="1"/>
</dbReference>
<evidence type="ECO:0000256" key="1">
    <source>
        <dbReference type="ARBA" id="ARBA00023239"/>
    </source>
</evidence>
<feature type="chain" id="PRO_5004565647" description="Mandelate racemase/muconate lactonizing enzyme C-terminal domain-containing protein" evidence="2">
    <location>
        <begin position="30"/>
        <end position="412"/>
    </location>
</feature>
<keyword evidence="5" id="KW-1185">Reference proteome</keyword>
<reference evidence="4 5" key="1">
    <citation type="journal article" date="2013" name="Genome Announc.">
        <title>Draft Genome Sequence of Sphingobium ummariense Strain RL-3, a Hexachlorocyclohexane-Degrading Bacterium.</title>
        <authorList>
            <person name="Kohli P."/>
            <person name="Dua A."/>
            <person name="Sangwan N."/>
            <person name="Oldach P."/>
            <person name="Khurana J.P."/>
            <person name="Lal R."/>
        </authorList>
    </citation>
    <scope>NUCLEOTIDE SEQUENCE [LARGE SCALE GENOMIC DNA]</scope>
    <source>
        <strain evidence="4 5">RL-3</strain>
    </source>
</reference>
<dbReference type="EMBL" id="AUWY01000019">
    <property type="protein sequence ID" value="EQB34216.1"/>
    <property type="molecule type" value="Genomic_DNA"/>
</dbReference>
<name>T0J8D5_9SPHN</name>
<evidence type="ECO:0000313" key="4">
    <source>
        <dbReference type="EMBL" id="EQB34216.1"/>
    </source>
</evidence>
<dbReference type="AlphaFoldDB" id="T0J8D5"/>
<keyword evidence="1" id="KW-0456">Lyase</keyword>
<dbReference type="InterPro" id="IPR029017">
    <property type="entry name" value="Enolase-like_N"/>
</dbReference>
<dbReference type="InterPro" id="IPR029065">
    <property type="entry name" value="Enolase_C-like"/>
</dbReference>
<dbReference type="RefSeq" id="WP_021316251.1">
    <property type="nucleotide sequence ID" value="NZ_AUWY01000019.1"/>
</dbReference>
<dbReference type="InterPro" id="IPR006311">
    <property type="entry name" value="TAT_signal"/>
</dbReference>
<dbReference type="InterPro" id="IPR034593">
    <property type="entry name" value="DgoD-like"/>
</dbReference>
<dbReference type="SFLD" id="SFLDS00001">
    <property type="entry name" value="Enolase"/>
    <property type="match status" value="1"/>
</dbReference>
<dbReference type="GO" id="GO:0016829">
    <property type="term" value="F:lyase activity"/>
    <property type="evidence" value="ECO:0007669"/>
    <property type="project" value="UniProtKB-KW"/>
</dbReference>
<dbReference type="Pfam" id="PF02746">
    <property type="entry name" value="MR_MLE_N"/>
    <property type="match status" value="1"/>
</dbReference>
<dbReference type="CDD" id="cd03316">
    <property type="entry name" value="MR_like"/>
    <property type="match status" value="1"/>
</dbReference>
<gene>
    <name evidence="4" type="ORF">M529_00960</name>
</gene>
<dbReference type="STRING" id="1346791.M529_00960"/>
<sequence length="412" mass="45718">MNTLDRRTILKGAGAMAAAGLWMPTGANALGLPTNDKIKAIHYYAGPGAQPMVNQSANVIMIETESGLRGIGEGGEPRTMEECANSLIGLDPFRIDAHWQRMVRGMHYVAGREKLHSLGGLDLALWDLKAKALGVPVWQLLGGKSRDHVELYSTGFRGPQGGSIVDAAKACKEAGFRVYRFSTDNRTGLVDRFKLVRDTYERCLQVQEAVGDGYWSIDFHTEFDPADAVRLASMIDKADLHPYFVEDLIRSENPGAYRTIRQLTKVPIAVGEQFGYRWDMNMLMEEGLINYIRVMLPNCGGLTEYMKIAAMAETHYIGLIPHFTGPIAEAALVHACTATSIPALMEMLGDGSRTYAHLPKCYDFRNGKLWPNDRPGLGVEVDFTKLTKIAEYNKYSMGMPLNKRPDGSYTQW</sequence>
<dbReference type="SUPFAM" id="SSF51604">
    <property type="entry name" value="Enolase C-terminal domain-like"/>
    <property type="match status" value="1"/>
</dbReference>
<dbReference type="Gene3D" id="3.30.390.10">
    <property type="entry name" value="Enolase-like, N-terminal domain"/>
    <property type="match status" value="1"/>
</dbReference>
<proteinExistence type="predicted"/>
<keyword evidence="2" id="KW-0732">Signal</keyword>
<dbReference type="Pfam" id="PF13378">
    <property type="entry name" value="MR_MLE_C"/>
    <property type="match status" value="1"/>
</dbReference>
<dbReference type="PROSITE" id="PS51318">
    <property type="entry name" value="TAT"/>
    <property type="match status" value="1"/>
</dbReference>
<dbReference type="SUPFAM" id="SSF54826">
    <property type="entry name" value="Enolase N-terminal domain-like"/>
    <property type="match status" value="1"/>
</dbReference>
<dbReference type="PATRIC" id="fig|1346791.3.peg.180"/>
<dbReference type="OrthoDB" id="9802699at2"/>
<accession>T0J8D5</accession>
<feature type="signal peptide" evidence="2">
    <location>
        <begin position="1"/>
        <end position="29"/>
    </location>
</feature>
<evidence type="ECO:0000256" key="2">
    <source>
        <dbReference type="SAM" id="SignalP"/>
    </source>
</evidence>
<dbReference type="InterPro" id="IPR013342">
    <property type="entry name" value="Mandelate_racemase_C"/>
</dbReference>
<dbReference type="PANTHER" id="PTHR48080:SF2">
    <property type="entry name" value="D-GALACTONATE DEHYDRATASE"/>
    <property type="match status" value="1"/>
</dbReference>
<dbReference type="SMART" id="SM00922">
    <property type="entry name" value="MR_MLE"/>
    <property type="match status" value="1"/>
</dbReference>
<dbReference type="InterPro" id="IPR036849">
    <property type="entry name" value="Enolase-like_C_sf"/>
</dbReference>
<dbReference type="InterPro" id="IPR013341">
    <property type="entry name" value="Mandelate_racemase_N_dom"/>
</dbReference>
<dbReference type="Gene3D" id="3.20.20.120">
    <property type="entry name" value="Enolase-like C-terminal domain"/>
    <property type="match status" value="1"/>
</dbReference>
<evidence type="ECO:0000259" key="3">
    <source>
        <dbReference type="SMART" id="SM00922"/>
    </source>
</evidence>
<dbReference type="eggNOG" id="COG4948">
    <property type="taxonomic scope" value="Bacteria"/>
</dbReference>
<organism evidence="4 5">
    <name type="scientific">Sphingobium ummariense RL-3</name>
    <dbReference type="NCBI Taxonomy" id="1346791"/>
    <lineage>
        <taxon>Bacteria</taxon>
        <taxon>Pseudomonadati</taxon>
        <taxon>Pseudomonadota</taxon>
        <taxon>Alphaproteobacteria</taxon>
        <taxon>Sphingomonadales</taxon>
        <taxon>Sphingomonadaceae</taxon>
        <taxon>Sphingobium</taxon>
    </lineage>
</organism>